<feature type="region of interest" description="Disordered" evidence="3">
    <location>
        <begin position="461"/>
        <end position="480"/>
    </location>
</feature>
<evidence type="ECO:0000313" key="4">
    <source>
        <dbReference type="EMBL" id="SLM18578.1"/>
    </source>
</evidence>
<evidence type="ECO:0000256" key="1">
    <source>
        <dbReference type="ARBA" id="ARBA00022801"/>
    </source>
</evidence>
<dbReference type="InterPro" id="IPR002252">
    <property type="entry name" value="Glyco_hydro_36"/>
</dbReference>
<dbReference type="GO" id="GO:0004557">
    <property type="term" value="F:alpha-galactosidase activity"/>
    <property type="evidence" value="ECO:0007669"/>
    <property type="project" value="InterPro"/>
</dbReference>
<dbReference type="EMBL" id="FWDO01000005">
    <property type="protein sequence ID" value="SLM18578.1"/>
    <property type="molecule type" value="Genomic_DNA"/>
</dbReference>
<keyword evidence="1" id="KW-0378">Hydrolase</keyword>
<evidence type="ECO:0000256" key="2">
    <source>
        <dbReference type="ARBA" id="ARBA00023295"/>
    </source>
</evidence>
<evidence type="ECO:0008006" key="5">
    <source>
        <dbReference type="Google" id="ProtNLM"/>
    </source>
</evidence>
<dbReference type="GO" id="GO:0016052">
    <property type="term" value="P:carbohydrate catabolic process"/>
    <property type="evidence" value="ECO:0007669"/>
    <property type="project" value="InterPro"/>
</dbReference>
<proteinExistence type="predicted"/>
<feature type="compositionally biased region" description="Polar residues" evidence="3">
    <location>
        <begin position="1"/>
        <end position="10"/>
    </location>
</feature>
<keyword evidence="2" id="KW-0326">Glycosidase</keyword>
<reference evidence="4" key="1">
    <citation type="submission" date="2017-02" db="EMBL/GenBank/DDBJ databases">
        <authorList>
            <person name="Regsiter A."/>
            <person name="William W."/>
        </authorList>
    </citation>
    <scope>NUCLEOTIDE SEQUENCE</scope>
    <source>
        <strain evidence="4">BdmA 4</strain>
    </source>
</reference>
<feature type="compositionally biased region" description="Polar residues" evidence="3">
    <location>
        <begin position="462"/>
        <end position="473"/>
    </location>
</feature>
<protein>
    <recommendedName>
        <fullName evidence="5">Alpha-galactosidase</fullName>
    </recommendedName>
</protein>
<dbReference type="AlphaFoldDB" id="A0A3P3XQJ7"/>
<dbReference type="InterPro" id="IPR050985">
    <property type="entry name" value="Alpha-glycosidase_related"/>
</dbReference>
<dbReference type="PANTHER" id="PTHR43053:SF3">
    <property type="entry name" value="ALPHA-GALACTOSIDASE C-RELATED"/>
    <property type="match status" value="1"/>
</dbReference>
<dbReference type="InterPro" id="IPR017853">
    <property type="entry name" value="GH"/>
</dbReference>
<dbReference type="Gene3D" id="3.20.20.70">
    <property type="entry name" value="Aldolase class I"/>
    <property type="match status" value="1"/>
</dbReference>
<gene>
    <name evidence="4" type="ORF">SPIRO4BDMA_50093</name>
</gene>
<feature type="region of interest" description="Disordered" evidence="3">
    <location>
        <begin position="969"/>
        <end position="992"/>
    </location>
</feature>
<dbReference type="Pfam" id="PF02065">
    <property type="entry name" value="Melibiase"/>
    <property type="match status" value="1"/>
</dbReference>
<dbReference type="PANTHER" id="PTHR43053">
    <property type="entry name" value="GLYCOSIDASE FAMILY 31"/>
    <property type="match status" value="1"/>
</dbReference>
<dbReference type="CDD" id="cd14791">
    <property type="entry name" value="GH36"/>
    <property type="match status" value="1"/>
</dbReference>
<accession>A0A3P3XQJ7</accession>
<evidence type="ECO:0000256" key="3">
    <source>
        <dbReference type="SAM" id="MobiDB-lite"/>
    </source>
</evidence>
<organism evidence="4">
    <name type="scientific">uncultured spirochete</name>
    <dbReference type="NCBI Taxonomy" id="156406"/>
    <lineage>
        <taxon>Bacteria</taxon>
        <taxon>Pseudomonadati</taxon>
        <taxon>Spirochaetota</taxon>
        <taxon>Spirochaetia</taxon>
        <taxon>Spirochaetales</taxon>
        <taxon>environmental samples</taxon>
    </lineage>
</organism>
<name>A0A3P3XQJ7_9SPIR</name>
<sequence length="1005" mass="111632">MSITYFNSKPSAKLGHLGPGETHPSQRMPLEARRRRGRHRPRYFKYHLCILADFALRVRIEPQHEEAEQVVQIDLPIPFGIERERQGDARDLPGKAEIDQLFVARVGNLRTFFQNLLNLRRGLRGEGSDGTTLFVVIALRSERFGLGQEKFVPQYRVTAGDFVYASGAVTNPLPRHEDRQFDVEGEYDLLEGARMFVPPEIIDERGIFAVALRAFAVRDPRRLDDAPISAKIVDKAHEAFVEHRELFIEDRFCFGNTAMGHERIVAEIQKVESMRLSHNFSRHDTMGLMNSKIEVTFQRLPGDVLKIFFRACEEIHCDEPLLELGEFEVSALCHALGNECRDAEATSGVQAAKLAEPRSRFVLVNGWQSWSFAGELAGGERPRRACYKRALNLFVDHPAEVALRQRARRFGHRHDHISHFMLGLRAADLRLMLVSDNAARYQGALQAGGISGAAAADRVERGTQQARDASTGASAGHMEGRPAANTTLDAYLPPLSFLLRDKTIRVFAYAEGASFARGEIIARIAVLIAPDYFALKDRLGKLWGAPQRFDDLRWLSSGAAYTPAGVPAPAAPEQAVKPEMPAPAAPFKGVIGGYVSWYNHYTAIDERVIGEDLESIKANDNIVNTYFIERGRPTVFQIDDGWELAIGDWQAHPEKFPDGMARMASRIRGKALIPGIWLAPFLLMPGSDTAKAHPDWVLRDTSGAPVKAGWNPNWGGDVWTLDLSLPEVEEHLVGLFDTVVNGWGYRYLKLDFLYAGLMRGAFAGRKGGAWQHYARVMARILEFSYAADGSPVAFLSCGAPIESTAPFMPLMRSGADTREHWEWPQAKLIGHQGRPSAKINMEDSIGRAILDKTLLLCDPDVIFCRTGRTSLRDTEKFLVGMLAAMFGSQIMSSDDPAAFGKNPPSSHQLAEETFTQQLMDWYGRMGGKEFGVERSHLRARDVYHFFTRDRSIYGGINLSDREGMFMLSGASGDTGGSEPDAAAGESARPSTAAPLPRHSLLIFGA</sequence>
<dbReference type="InterPro" id="IPR013785">
    <property type="entry name" value="Aldolase_TIM"/>
</dbReference>
<dbReference type="SUPFAM" id="SSF51445">
    <property type="entry name" value="(Trans)glycosidases"/>
    <property type="match status" value="1"/>
</dbReference>
<feature type="region of interest" description="Disordered" evidence="3">
    <location>
        <begin position="1"/>
        <end position="34"/>
    </location>
</feature>